<keyword evidence="1 5" id="KW-0479">Metal-binding</keyword>
<evidence type="ECO:0000313" key="9">
    <source>
        <dbReference type="Proteomes" id="UP001353858"/>
    </source>
</evidence>
<keyword evidence="2 5" id="KW-0862">Zinc</keyword>
<dbReference type="SUPFAM" id="SSF82927">
    <property type="entry name" value="Cysteine-rich DNA binding domain, (DM domain)"/>
    <property type="match status" value="1"/>
</dbReference>
<dbReference type="PANTHER" id="PTHR12322:SF116">
    <property type="entry name" value="DOUBLESEX-MAB RELATED 99B"/>
    <property type="match status" value="1"/>
</dbReference>
<dbReference type="EMBL" id="JARPUR010000001">
    <property type="protein sequence ID" value="KAK4883932.1"/>
    <property type="molecule type" value="Genomic_DNA"/>
</dbReference>
<protein>
    <recommendedName>
        <fullName evidence="7">DM domain-containing protein</fullName>
    </recommendedName>
</protein>
<evidence type="ECO:0000256" key="6">
    <source>
        <dbReference type="SAM" id="MobiDB-lite"/>
    </source>
</evidence>
<dbReference type="InterPro" id="IPR014932">
    <property type="entry name" value="DSX_dimer"/>
</dbReference>
<gene>
    <name evidence="8" type="ORF">RN001_000203</name>
</gene>
<feature type="DNA-binding region" description="DM" evidence="5">
    <location>
        <begin position="28"/>
        <end position="75"/>
    </location>
</feature>
<reference evidence="9" key="1">
    <citation type="submission" date="2023-01" db="EMBL/GenBank/DDBJ databases">
        <title>Key to firefly adult light organ development and bioluminescence: homeobox transcription factors regulate luciferase expression and transportation to peroxisome.</title>
        <authorList>
            <person name="Fu X."/>
        </authorList>
    </citation>
    <scope>NUCLEOTIDE SEQUENCE [LARGE SCALE GENOMIC DNA]</scope>
</reference>
<dbReference type="InterPro" id="IPR001275">
    <property type="entry name" value="DM_DNA-bd"/>
</dbReference>
<dbReference type="Pfam" id="PF00751">
    <property type="entry name" value="DM"/>
    <property type="match status" value="1"/>
</dbReference>
<dbReference type="GO" id="GO:0005634">
    <property type="term" value="C:nucleus"/>
    <property type="evidence" value="ECO:0007669"/>
    <property type="project" value="UniProtKB-SubCell"/>
</dbReference>
<evidence type="ECO:0000259" key="7">
    <source>
        <dbReference type="PROSITE" id="PS50809"/>
    </source>
</evidence>
<evidence type="ECO:0000256" key="3">
    <source>
        <dbReference type="ARBA" id="ARBA00023125"/>
    </source>
</evidence>
<feature type="region of interest" description="Disordered" evidence="6">
    <location>
        <begin position="1"/>
        <end position="27"/>
    </location>
</feature>
<sequence length="323" mass="36140">MSDSQDYDSKMDINASSTSASPRTPPNCARCRNHRMKIALKGHKRYCKYRSCKCEKCRLTSERQRVMAMQTALRRAQAQDEAMMRTTGPILGIPAKSPSPIQAIERSLDCDSSASSQCSTTVGVGIGAIRKMTPVEATPSTTTGLIGTTVGQTTDLLEDCQKLLERFKYPWEMMPLMYAILKDARADLEEASRRIDEGRGAEVLLEFCIKLKDKFQLSWRMISLVDVILKYAREDQDKAWRQIDEAFIELRALAAVEAARYTHNYIPFNHFSQGFTSSGLYPTLYSPICLPPMNSYSGVLLSSVHTTPPSHSPTAPPRPRSRA</sequence>
<evidence type="ECO:0000256" key="1">
    <source>
        <dbReference type="ARBA" id="ARBA00022723"/>
    </source>
</evidence>
<dbReference type="InterPro" id="IPR026607">
    <property type="entry name" value="DMRT"/>
</dbReference>
<dbReference type="Gene3D" id="1.10.8.10">
    <property type="entry name" value="DNA helicase RuvA subunit, C-terminal domain"/>
    <property type="match status" value="2"/>
</dbReference>
<evidence type="ECO:0000256" key="4">
    <source>
        <dbReference type="ARBA" id="ARBA00023242"/>
    </source>
</evidence>
<dbReference type="Proteomes" id="UP001353858">
    <property type="component" value="Unassembled WGS sequence"/>
</dbReference>
<accession>A0AAN7PEJ8</accession>
<dbReference type="GO" id="GO:0007548">
    <property type="term" value="P:sex differentiation"/>
    <property type="evidence" value="ECO:0007669"/>
    <property type="project" value="TreeGrafter"/>
</dbReference>
<dbReference type="PROSITE" id="PS40000">
    <property type="entry name" value="DM_1"/>
    <property type="match status" value="1"/>
</dbReference>
<dbReference type="InterPro" id="IPR036407">
    <property type="entry name" value="DM_DNA-bd_sf"/>
</dbReference>
<dbReference type="Gene3D" id="4.10.1040.10">
    <property type="entry name" value="DM DNA-binding domain"/>
    <property type="match status" value="1"/>
</dbReference>
<dbReference type="GO" id="GO:0000978">
    <property type="term" value="F:RNA polymerase II cis-regulatory region sequence-specific DNA binding"/>
    <property type="evidence" value="ECO:0007669"/>
    <property type="project" value="TreeGrafter"/>
</dbReference>
<evidence type="ECO:0000313" key="8">
    <source>
        <dbReference type="EMBL" id="KAK4883932.1"/>
    </source>
</evidence>
<dbReference type="SMART" id="SM01143">
    <property type="entry name" value="DSX_dimer"/>
    <property type="match status" value="2"/>
</dbReference>
<keyword evidence="3 5" id="KW-0238">DNA-binding</keyword>
<comment type="subcellular location">
    <subcellularLocation>
        <location evidence="5">Nucleus</location>
    </subcellularLocation>
</comment>
<dbReference type="AlphaFoldDB" id="A0AAN7PEJ8"/>
<proteinExistence type="predicted"/>
<comment type="caution">
    <text evidence="8">The sequence shown here is derived from an EMBL/GenBank/DDBJ whole genome shotgun (WGS) entry which is preliminary data.</text>
</comment>
<dbReference type="GO" id="GO:0046872">
    <property type="term" value="F:metal ion binding"/>
    <property type="evidence" value="ECO:0007669"/>
    <property type="project" value="UniProtKB-KW"/>
</dbReference>
<evidence type="ECO:0000256" key="2">
    <source>
        <dbReference type="ARBA" id="ARBA00022833"/>
    </source>
</evidence>
<feature type="domain" description="DM" evidence="7">
    <location>
        <begin position="28"/>
        <end position="75"/>
    </location>
</feature>
<dbReference type="Pfam" id="PF08828">
    <property type="entry name" value="DSX_dimer"/>
    <property type="match status" value="2"/>
</dbReference>
<dbReference type="SMART" id="SM00301">
    <property type="entry name" value="DM"/>
    <property type="match status" value="1"/>
</dbReference>
<dbReference type="PANTHER" id="PTHR12322">
    <property type="entry name" value="DOUBLESEX AND MAB-3 RELATED TRANSCRIPTION FACTOR DMRT"/>
    <property type="match status" value="1"/>
</dbReference>
<evidence type="ECO:0000256" key="5">
    <source>
        <dbReference type="PROSITE-ProRule" id="PRU00070"/>
    </source>
</evidence>
<dbReference type="FunFam" id="4.10.1040.10:FF:000001">
    <property type="entry name" value="doublesex- and mab-3-related transcription factor 1"/>
    <property type="match status" value="1"/>
</dbReference>
<dbReference type="PROSITE" id="PS50809">
    <property type="entry name" value="DM_2"/>
    <property type="match status" value="1"/>
</dbReference>
<keyword evidence="4 5" id="KW-0539">Nucleus</keyword>
<keyword evidence="9" id="KW-1185">Reference proteome</keyword>
<name>A0AAN7PEJ8_9COLE</name>
<organism evidence="8 9">
    <name type="scientific">Aquatica leii</name>
    <dbReference type="NCBI Taxonomy" id="1421715"/>
    <lineage>
        <taxon>Eukaryota</taxon>
        <taxon>Metazoa</taxon>
        <taxon>Ecdysozoa</taxon>
        <taxon>Arthropoda</taxon>
        <taxon>Hexapoda</taxon>
        <taxon>Insecta</taxon>
        <taxon>Pterygota</taxon>
        <taxon>Neoptera</taxon>
        <taxon>Endopterygota</taxon>
        <taxon>Coleoptera</taxon>
        <taxon>Polyphaga</taxon>
        <taxon>Elateriformia</taxon>
        <taxon>Elateroidea</taxon>
        <taxon>Lampyridae</taxon>
        <taxon>Luciolinae</taxon>
        <taxon>Aquatica</taxon>
    </lineage>
</organism>
<dbReference type="GO" id="GO:0000981">
    <property type="term" value="F:DNA-binding transcription factor activity, RNA polymerase II-specific"/>
    <property type="evidence" value="ECO:0007669"/>
    <property type="project" value="TreeGrafter"/>
</dbReference>